<name>A0AAV4WF47_CAEEX</name>
<organism evidence="1 2">
    <name type="scientific">Caerostris extrusa</name>
    <name type="common">Bark spider</name>
    <name type="synonym">Caerostris bankana</name>
    <dbReference type="NCBI Taxonomy" id="172846"/>
    <lineage>
        <taxon>Eukaryota</taxon>
        <taxon>Metazoa</taxon>
        <taxon>Ecdysozoa</taxon>
        <taxon>Arthropoda</taxon>
        <taxon>Chelicerata</taxon>
        <taxon>Arachnida</taxon>
        <taxon>Araneae</taxon>
        <taxon>Araneomorphae</taxon>
        <taxon>Entelegynae</taxon>
        <taxon>Araneoidea</taxon>
        <taxon>Araneidae</taxon>
        <taxon>Caerostris</taxon>
    </lineage>
</organism>
<dbReference type="Proteomes" id="UP001054945">
    <property type="component" value="Unassembled WGS sequence"/>
</dbReference>
<evidence type="ECO:0008006" key="3">
    <source>
        <dbReference type="Google" id="ProtNLM"/>
    </source>
</evidence>
<comment type="caution">
    <text evidence="1">The sequence shown here is derived from an EMBL/GenBank/DDBJ whole genome shotgun (WGS) entry which is preliminary data.</text>
</comment>
<evidence type="ECO:0000313" key="2">
    <source>
        <dbReference type="Proteomes" id="UP001054945"/>
    </source>
</evidence>
<keyword evidence="2" id="KW-1185">Reference proteome</keyword>
<protein>
    <recommendedName>
        <fullName evidence="3">Secreted protein</fullName>
    </recommendedName>
</protein>
<accession>A0AAV4WF47</accession>
<evidence type="ECO:0000313" key="1">
    <source>
        <dbReference type="EMBL" id="GIY81131.1"/>
    </source>
</evidence>
<sequence length="132" mass="15070">MMRVYFKIIHLYAFRYLLCLTSANFLLHSPINITVYTTCRQTITLWRWALLSFCVCVPHVRIRPVPMDAAFITVHHPLCSIQGVALIHLATASNHVGPAARIDPANSSNDTLAQPLSEPLRRHFEKSSSWNW</sequence>
<dbReference type="AlphaFoldDB" id="A0AAV4WF47"/>
<gene>
    <name evidence="1" type="ORF">CEXT_245831</name>
</gene>
<proteinExistence type="predicted"/>
<dbReference type="EMBL" id="BPLR01016085">
    <property type="protein sequence ID" value="GIY81131.1"/>
    <property type="molecule type" value="Genomic_DNA"/>
</dbReference>
<reference evidence="1 2" key="1">
    <citation type="submission" date="2021-06" db="EMBL/GenBank/DDBJ databases">
        <title>Caerostris extrusa draft genome.</title>
        <authorList>
            <person name="Kono N."/>
            <person name="Arakawa K."/>
        </authorList>
    </citation>
    <scope>NUCLEOTIDE SEQUENCE [LARGE SCALE GENOMIC DNA]</scope>
</reference>